<dbReference type="PANTHER" id="PTHR42928">
    <property type="entry name" value="TRICARBOXYLATE-BINDING PROTEIN"/>
    <property type="match status" value="1"/>
</dbReference>
<dbReference type="AlphaFoldDB" id="A0A2M8VQV0"/>
<protein>
    <submittedName>
        <fullName evidence="2">Tripartite-type tricarboxylate transporter receptor subunit TctC</fullName>
    </submittedName>
</protein>
<dbReference type="PANTHER" id="PTHR42928:SF5">
    <property type="entry name" value="BLR1237 PROTEIN"/>
    <property type="match status" value="1"/>
</dbReference>
<dbReference type="EMBL" id="PGTX01000002">
    <property type="protein sequence ID" value="PJI79842.1"/>
    <property type="molecule type" value="Genomic_DNA"/>
</dbReference>
<organism evidence="2 3">
    <name type="scientific">Polynucleobacter brandtiae</name>
    <dbReference type="NCBI Taxonomy" id="1938816"/>
    <lineage>
        <taxon>Bacteria</taxon>
        <taxon>Pseudomonadati</taxon>
        <taxon>Pseudomonadota</taxon>
        <taxon>Betaproteobacteria</taxon>
        <taxon>Burkholderiales</taxon>
        <taxon>Burkholderiaceae</taxon>
        <taxon>Polynucleobacter</taxon>
    </lineage>
</organism>
<reference evidence="2 3" key="1">
    <citation type="submission" date="2017-11" db="EMBL/GenBank/DDBJ databases">
        <title>Genomic Encyclopedia of Type Strains, Phase III (KMG-III): the genomes of soil and plant-associated and newly described type strains.</title>
        <authorList>
            <person name="Whitman W."/>
        </authorList>
    </citation>
    <scope>NUCLEOTIDE SEQUENCE [LARGE SCALE GENOMIC DNA]</scope>
    <source>
        <strain evidence="2 3">UB-Domo-W1</strain>
    </source>
</reference>
<dbReference type="Gene3D" id="3.40.190.150">
    <property type="entry name" value="Bordetella uptake gene, domain 1"/>
    <property type="match status" value="1"/>
</dbReference>
<keyword evidence="2" id="KW-0675">Receptor</keyword>
<evidence type="ECO:0000313" key="3">
    <source>
        <dbReference type="Proteomes" id="UP000229366"/>
    </source>
</evidence>
<dbReference type="SUPFAM" id="SSF53850">
    <property type="entry name" value="Periplasmic binding protein-like II"/>
    <property type="match status" value="1"/>
</dbReference>
<dbReference type="InterPro" id="IPR042100">
    <property type="entry name" value="Bug_dom1"/>
</dbReference>
<dbReference type="PIRSF" id="PIRSF017082">
    <property type="entry name" value="YflP"/>
    <property type="match status" value="1"/>
</dbReference>
<proteinExistence type="inferred from homology"/>
<gene>
    <name evidence="2" type="ORF">B0G85_0820</name>
</gene>
<evidence type="ECO:0000313" key="2">
    <source>
        <dbReference type="EMBL" id="PJI79842.1"/>
    </source>
</evidence>
<comment type="caution">
    <text evidence="2">The sequence shown here is derived from an EMBL/GenBank/DDBJ whole genome shotgun (WGS) entry which is preliminary data.</text>
</comment>
<name>A0A2M8VQV0_9BURK</name>
<accession>A0A2M8VQV0</accession>
<dbReference type="Gene3D" id="3.40.190.10">
    <property type="entry name" value="Periplasmic binding protein-like II"/>
    <property type="match status" value="1"/>
</dbReference>
<dbReference type="CDD" id="cd13578">
    <property type="entry name" value="PBP2_Bug27"/>
    <property type="match status" value="1"/>
</dbReference>
<keyword evidence="3" id="KW-1185">Reference proteome</keyword>
<evidence type="ECO:0000256" key="1">
    <source>
        <dbReference type="ARBA" id="ARBA00006987"/>
    </source>
</evidence>
<dbReference type="Proteomes" id="UP000229366">
    <property type="component" value="Unassembled WGS sequence"/>
</dbReference>
<comment type="similarity">
    <text evidence="1">Belongs to the UPF0065 (bug) family.</text>
</comment>
<dbReference type="Pfam" id="PF03401">
    <property type="entry name" value="TctC"/>
    <property type="match status" value="1"/>
</dbReference>
<sequence>MNHAAIDNLLGDLILNKMTLLASFGAVCMTLAATSAHSQVPTYPDRPVTLIVGYAPGGATDRVARMVGKVLADQTKQTFIVENKAGANSNVGAEMVARAKPDGYTLYVGSIANTINHSLYNKLNFDLNKDFKQVALLALVPNMLVVNPNLPINSVKQYIAYAKANPGKLTCASSGSGSSIHLSCELFKIDTGTNILHIPYKGSGPAVADLLGGQVDSMFDNLPSSIGQVRAGKLRALGVTTATRVPFAPEIPTLIEQGIPGFAVTSWFGVMAPAGTPQVILDKLNLEINKALNTTEVKASYFAAGFISPPAPNSQRQYGDFVTSEIDRWNKVIAAGNIKVD</sequence>
<dbReference type="InterPro" id="IPR005064">
    <property type="entry name" value="BUG"/>
</dbReference>